<dbReference type="AlphaFoldDB" id="A0A1K2IKG7"/>
<feature type="transmembrane region" description="Helical" evidence="1">
    <location>
        <begin position="12"/>
        <end position="30"/>
    </location>
</feature>
<name>A0A1K2IKG7_9FLAO</name>
<dbReference type="Proteomes" id="UP000182544">
    <property type="component" value="Unassembled WGS sequence"/>
</dbReference>
<keyword evidence="1" id="KW-0812">Transmembrane</keyword>
<dbReference type="EMBL" id="FPKV01000002">
    <property type="protein sequence ID" value="SFZ92720.1"/>
    <property type="molecule type" value="Genomic_DNA"/>
</dbReference>
<accession>A0A1K2IKG7</accession>
<keyword evidence="1" id="KW-0472">Membrane</keyword>
<keyword evidence="3" id="KW-1185">Reference proteome</keyword>
<gene>
    <name evidence="2" type="ORF">SAMN05428642_102921</name>
</gene>
<evidence type="ECO:0000256" key="1">
    <source>
        <dbReference type="SAM" id="Phobius"/>
    </source>
</evidence>
<sequence>MKKHLYKFTIFKSLLNIYYLVNSFIVLSLGSNGLSTTSSVIY</sequence>
<keyword evidence="1" id="KW-1133">Transmembrane helix</keyword>
<evidence type="ECO:0000313" key="3">
    <source>
        <dbReference type="Proteomes" id="UP000182544"/>
    </source>
</evidence>
<evidence type="ECO:0000313" key="2">
    <source>
        <dbReference type="EMBL" id="SFZ92720.1"/>
    </source>
</evidence>
<proteinExistence type="predicted"/>
<reference evidence="2 3" key="1">
    <citation type="submission" date="2016-10" db="EMBL/GenBank/DDBJ databases">
        <authorList>
            <person name="de Groot N.N."/>
        </authorList>
    </citation>
    <scope>NUCLEOTIDE SEQUENCE [LARGE SCALE GENOMIC DNA]</scope>
    <source>
        <strain evidence="2 3">DSM 18180</strain>
    </source>
</reference>
<organism evidence="2 3">
    <name type="scientific">Flaviramulus basaltis</name>
    <dbReference type="NCBI Taxonomy" id="369401"/>
    <lineage>
        <taxon>Bacteria</taxon>
        <taxon>Pseudomonadati</taxon>
        <taxon>Bacteroidota</taxon>
        <taxon>Flavobacteriia</taxon>
        <taxon>Flavobacteriales</taxon>
        <taxon>Flavobacteriaceae</taxon>
        <taxon>Flaviramulus</taxon>
    </lineage>
</organism>
<protein>
    <submittedName>
        <fullName evidence="2">Uncharacterized protein</fullName>
    </submittedName>
</protein>